<feature type="coiled-coil region" evidence="1">
    <location>
        <begin position="427"/>
        <end position="510"/>
    </location>
</feature>
<dbReference type="InterPro" id="IPR001849">
    <property type="entry name" value="PH_domain"/>
</dbReference>
<evidence type="ECO:0000256" key="2">
    <source>
        <dbReference type="SAM" id="MobiDB-lite"/>
    </source>
</evidence>
<evidence type="ECO:0000256" key="1">
    <source>
        <dbReference type="SAM" id="Coils"/>
    </source>
</evidence>
<dbReference type="EMBL" id="KK591436">
    <property type="protein sequence ID" value="KFW00369.1"/>
    <property type="molecule type" value="Genomic_DNA"/>
</dbReference>
<reference evidence="4 5" key="1">
    <citation type="submission" date="2014-04" db="EMBL/GenBank/DDBJ databases">
        <title>Genome evolution of avian class.</title>
        <authorList>
            <person name="Zhang G."/>
            <person name="Li C."/>
        </authorList>
    </citation>
    <scope>NUCLEOTIDE SEQUENCE [LARGE SCALE GENOMIC DNA]</scope>
    <source>
        <strain evidence="4">BGI_N327</strain>
    </source>
</reference>
<dbReference type="SMART" id="SM00233">
    <property type="entry name" value="PH"/>
    <property type="match status" value="1"/>
</dbReference>
<dbReference type="InterPro" id="IPR057837">
    <property type="entry name" value="PH_SWAP70"/>
</dbReference>
<organism evidence="4 5">
    <name type="scientific">Fulmarus glacialis</name>
    <name type="common">Northern fulmar</name>
    <dbReference type="NCBI Taxonomy" id="30455"/>
    <lineage>
        <taxon>Eukaryota</taxon>
        <taxon>Metazoa</taxon>
        <taxon>Chordata</taxon>
        <taxon>Craniata</taxon>
        <taxon>Vertebrata</taxon>
        <taxon>Euteleostomi</taxon>
        <taxon>Archelosauria</taxon>
        <taxon>Archosauria</taxon>
        <taxon>Dinosauria</taxon>
        <taxon>Saurischia</taxon>
        <taxon>Theropoda</taxon>
        <taxon>Coelurosauria</taxon>
        <taxon>Aves</taxon>
        <taxon>Neognathae</taxon>
        <taxon>Neoaves</taxon>
        <taxon>Aequornithes</taxon>
        <taxon>Procellariiformes</taxon>
        <taxon>Procellariidae</taxon>
        <taxon>Fulmarus</taxon>
    </lineage>
</organism>
<dbReference type="AlphaFoldDB" id="A0A093INM8"/>
<feature type="compositionally biased region" description="Basic and acidic residues" evidence="2">
    <location>
        <begin position="551"/>
        <end position="572"/>
    </location>
</feature>
<accession>A0A093INM8</accession>
<dbReference type="GO" id="GO:0005634">
    <property type="term" value="C:nucleus"/>
    <property type="evidence" value="ECO:0007669"/>
    <property type="project" value="TreeGrafter"/>
</dbReference>
<feature type="non-terminal residue" evidence="4">
    <location>
        <position position="598"/>
    </location>
</feature>
<evidence type="ECO:0000259" key="3">
    <source>
        <dbReference type="PROSITE" id="PS50003"/>
    </source>
</evidence>
<feature type="compositionally biased region" description="Basic and acidic residues" evidence="2">
    <location>
        <begin position="302"/>
        <end position="322"/>
    </location>
</feature>
<dbReference type="GO" id="GO:0005737">
    <property type="term" value="C:cytoplasm"/>
    <property type="evidence" value="ECO:0007669"/>
    <property type="project" value="TreeGrafter"/>
</dbReference>
<sequence length="598" mass="69866">QVLSHNLYTVLCIPHDPVALEEHFRDDDDGPVSSQGYMPYLNKYILDKVEEGAFVKENFDELCWTLTAKKNYKPDRNGNSVVSHQDAFKLWCLFNFLSEDKYPLVMVPDEVEYLLKKICTAMNVELNSCELDDYLSQELQGPGGLTVWQFLDMMNSGRFLRGIEQEAISMAVEEVYQEVIEDVLKQARSPHGYLWKKGQLRRNWSERWFMLKPSVLSYYMSEERKEKKGSITLDKHCCVEVLPDRDGKRCMFCVKTSSRTYEMSASDTRQRQEWTLAIQTAIRLQAEGKKSLHKDLKQKRREQREQREQRKAAKEEETQRLKQLQEEKERKLQELELLKEAQRQAEILLQEEEQRRRQQHEEMQRTLEIQLREAEQARASMQAEMVLKEAEAERQRKRLLGLAGRGDTLPRAMQCSPGYWEGHPHLLLFLDRLLAEEEEKLKQLMKLKEEQEEYIIKTQREKQVLKQEMENKNKCLEEAQKQLEEVRVNRQRVDQDVMAAQRKLRQASTNVKHWNVQMNRLMHPIGPGDKRTNVSGGGFVGYQPLLSQRDSSLKLKQKVEDKGSDPTRDNSKENVSNGGNSGVPPCPDADTMATEPTN</sequence>
<feature type="non-terminal residue" evidence="4">
    <location>
        <position position="1"/>
    </location>
</feature>
<proteinExistence type="predicted"/>
<dbReference type="InterPro" id="IPR057836">
    <property type="entry name" value="EF-hand_SWAP70_N"/>
</dbReference>
<evidence type="ECO:0000313" key="4">
    <source>
        <dbReference type="EMBL" id="KFW00369.1"/>
    </source>
</evidence>
<dbReference type="InterPro" id="IPR011993">
    <property type="entry name" value="PH-like_dom_sf"/>
</dbReference>
<feature type="domain" description="PH" evidence="3">
    <location>
        <begin position="187"/>
        <end position="283"/>
    </location>
</feature>
<feature type="region of interest" description="Disordered" evidence="2">
    <location>
        <begin position="550"/>
        <end position="598"/>
    </location>
</feature>
<dbReference type="Pfam" id="PF00169">
    <property type="entry name" value="PH"/>
    <property type="match status" value="1"/>
</dbReference>
<protein>
    <submittedName>
        <fullName evidence="4">Differentially expressed in FDCP 6</fullName>
    </submittedName>
</protein>
<dbReference type="CDD" id="cd13273">
    <property type="entry name" value="PH_SWAP-70"/>
    <property type="match status" value="1"/>
</dbReference>
<keyword evidence="1" id="KW-0175">Coiled coil</keyword>
<dbReference type="FunFam" id="2.30.29.30:FF:000172">
    <property type="entry name" value="differentially expressed in FDCP 6 homolog"/>
    <property type="match status" value="1"/>
</dbReference>
<name>A0A093INM8_FULGA</name>
<evidence type="ECO:0000313" key="5">
    <source>
        <dbReference type="Proteomes" id="UP000053806"/>
    </source>
</evidence>
<dbReference type="SUPFAM" id="SSF50729">
    <property type="entry name" value="PH domain-like"/>
    <property type="match status" value="1"/>
</dbReference>
<keyword evidence="5" id="KW-1185">Reference proteome</keyword>
<dbReference type="PANTHER" id="PTHR14383">
    <property type="entry name" value="SWAP-70 RECOMBINASE"/>
    <property type="match status" value="1"/>
</dbReference>
<dbReference type="Proteomes" id="UP000053806">
    <property type="component" value="Unassembled WGS sequence"/>
</dbReference>
<dbReference type="Pfam" id="PF25530">
    <property type="entry name" value="EF-hand_SWAP70_N"/>
    <property type="match status" value="1"/>
</dbReference>
<feature type="region of interest" description="Disordered" evidence="2">
    <location>
        <begin position="289"/>
        <end position="322"/>
    </location>
</feature>
<dbReference type="PROSITE" id="PS50003">
    <property type="entry name" value="PH_DOMAIN"/>
    <property type="match status" value="1"/>
</dbReference>
<dbReference type="PANTHER" id="PTHR14383:SF2">
    <property type="entry name" value="DIFFERENTIALLY EXPRESSED IN FDCP 6 HOMOLOG"/>
    <property type="match status" value="1"/>
</dbReference>
<gene>
    <name evidence="4" type="ORF">N327_05373</name>
</gene>
<dbReference type="Gene3D" id="2.30.29.30">
    <property type="entry name" value="Pleckstrin-homology domain (PH domain)/Phosphotyrosine-binding domain (PTB)"/>
    <property type="match status" value="1"/>
</dbReference>